<feature type="compositionally biased region" description="Low complexity" evidence="1">
    <location>
        <begin position="1"/>
        <end position="16"/>
    </location>
</feature>
<feature type="region of interest" description="Disordered" evidence="1">
    <location>
        <begin position="1"/>
        <end position="38"/>
    </location>
</feature>
<name>A0A1H5NHK9_9MICC</name>
<gene>
    <name evidence="3" type="ORF">SAMN04489740_3706</name>
</gene>
<protein>
    <submittedName>
        <fullName evidence="3">Uncharacterized protein</fullName>
    </submittedName>
</protein>
<keyword evidence="2" id="KW-1133">Transmembrane helix</keyword>
<dbReference type="AlphaFoldDB" id="A0A1H5NHK9"/>
<evidence type="ECO:0000256" key="2">
    <source>
        <dbReference type="SAM" id="Phobius"/>
    </source>
</evidence>
<evidence type="ECO:0000313" key="3">
    <source>
        <dbReference type="EMBL" id="SEF00934.1"/>
    </source>
</evidence>
<reference evidence="3 4" key="1">
    <citation type="submission" date="2016-10" db="EMBL/GenBank/DDBJ databases">
        <authorList>
            <person name="de Groot N.N."/>
        </authorList>
    </citation>
    <scope>NUCLEOTIDE SEQUENCE [LARGE SCALE GENOMIC DNA]</scope>
    <source>
        <strain evidence="3 4">DSM 22274</strain>
    </source>
</reference>
<feature type="transmembrane region" description="Helical" evidence="2">
    <location>
        <begin position="75"/>
        <end position="95"/>
    </location>
</feature>
<evidence type="ECO:0000256" key="1">
    <source>
        <dbReference type="SAM" id="MobiDB-lite"/>
    </source>
</evidence>
<dbReference type="EMBL" id="FNTV01000001">
    <property type="protein sequence ID" value="SEF00934.1"/>
    <property type="molecule type" value="Genomic_DNA"/>
</dbReference>
<proteinExistence type="predicted"/>
<evidence type="ECO:0000313" key="4">
    <source>
        <dbReference type="Proteomes" id="UP000182725"/>
    </source>
</evidence>
<sequence length="100" mass="10408">MVSFTSSSEPSTTPTEHIMNNPAAPQPPHDPEVTTTTRHPARVGTIVWGAVVLVIGLLVILSSQLNLDLDAGQTAMWLLLGAGVAMVAGGAVKLLSKKQP</sequence>
<keyword evidence="2" id="KW-0812">Transmembrane</keyword>
<keyword evidence="2" id="KW-0472">Membrane</keyword>
<dbReference type="Proteomes" id="UP000182725">
    <property type="component" value="Unassembled WGS sequence"/>
</dbReference>
<accession>A0A1H5NHK9</accession>
<organism evidence="3 4">
    <name type="scientific">Arthrobacter alpinus</name>
    <dbReference type="NCBI Taxonomy" id="656366"/>
    <lineage>
        <taxon>Bacteria</taxon>
        <taxon>Bacillati</taxon>
        <taxon>Actinomycetota</taxon>
        <taxon>Actinomycetes</taxon>
        <taxon>Micrococcales</taxon>
        <taxon>Micrococcaceae</taxon>
        <taxon>Arthrobacter</taxon>
    </lineage>
</organism>
<feature type="transmembrane region" description="Helical" evidence="2">
    <location>
        <begin position="45"/>
        <end position="63"/>
    </location>
</feature>